<proteinExistence type="predicted"/>
<accession>A0A1G2CV71</accession>
<reference evidence="1 2" key="1">
    <citation type="journal article" date="2016" name="Nat. Commun.">
        <title>Thousands of microbial genomes shed light on interconnected biogeochemical processes in an aquifer system.</title>
        <authorList>
            <person name="Anantharaman K."/>
            <person name="Brown C.T."/>
            <person name="Hug L.A."/>
            <person name="Sharon I."/>
            <person name="Castelle C.J."/>
            <person name="Probst A.J."/>
            <person name="Thomas B.C."/>
            <person name="Singh A."/>
            <person name="Wilkins M.J."/>
            <person name="Karaoz U."/>
            <person name="Brodie E.L."/>
            <person name="Williams K.H."/>
            <person name="Hubbard S.S."/>
            <person name="Banfield J.F."/>
        </authorList>
    </citation>
    <scope>NUCLEOTIDE SEQUENCE [LARGE SCALE GENOMIC DNA]</scope>
</reference>
<dbReference type="EMBL" id="MHLI01000015">
    <property type="protein sequence ID" value="OGZ05265.1"/>
    <property type="molecule type" value="Genomic_DNA"/>
</dbReference>
<evidence type="ECO:0000313" key="2">
    <source>
        <dbReference type="Proteomes" id="UP000177122"/>
    </source>
</evidence>
<evidence type="ECO:0008006" key="3">
    <source>
        <dbReference type="Google" id="ProtNLM"/>
    </source>
</evidence>
<evidence type="ECO:0000313" key="1">
    <source>
        <dbReference type="EMBL" id="OGZ05265.1"/>
    </source>
</evidence>
<comment type="caution">
    <text evidence="1">The sequence shown here is derived from an EMBL/GenBank/DDBJ whole genome shotgun (WGS) entry which is preliminary data.</text>
</comment>
<gene>
    <name evidence="1" type="ORF">A2845_03055</name>
</gene>
<dbReference type="Proteomes" id="UP000177122">
    <property type="component" value="Unassembled WGS sequence"/>
</dbReference>
<name>A0A1G2CV71_9BACT</name>
<protein>
    <recommendedName>
        <fullName evidence="3">30S ribosomal protein S21</fullName>
    </recommendedName>
</protein>
<organism evidence="1 2">
    <name type="scientific">Candidatus Lloydbacteria bacterium RIFCSPHIGHO2_01_FULL_49_22</name>
    <dbReference type="NCBI Taxonomy" id="1798658"/>
    <lineage>
        <taxon>Bacteria</taxon>
        <taxon>Candidatus Lloydiibacteriota</taxon>
    </lineage>
</organism>
<sequence>MKIIAEVKKQGSESGAAIIRRFTKRVQGTKALIKVRADRYFTRKLSKLKTKRRALVSMGMRANYDKLKKLGKIPDKVEGRHAHK</sequence>
<dbReference type="AlphaFoldDB" id="A0A1G2CV71"/>